<evidence type="ECO:0000256" key="1">
    <source>
        <dbReference type="SAM" id="MobiDB-lite"/>
    </source>
</evidence>
<keyword evidence="2" id="KW-1133">Transmembrane helix</keyword>
<dbReference type="AlphaFoldDB" id="Q0G668"/>
<feature type="transmembrane region" description="Helical" evidence="2">
    <location>
        <begin position="309"/>
        <end position="331"/>
    </location>
</feature>
<feature type="compositionally biased region" description="Low complexity" evidence="1">
    <location>
        <begin position="235"/>
        <end position="247"/>
    </location>
</feature>
<feature type="compositionally biased region" description="Low complexity" evidence="1">
    <location>
        <begin position="274"/>
        <end position="283"/>
    </location>
</feature>
<evidence type="ECO:0008006" key="5">
    <source>
        <dbReference type="Google" id="ProtNLM"/>
    </source>
</evidence>
<evidence type="ECO:0000256" key="2">
    <source>
        <dbReference type="SAM" id="Phobius"/>
    </source>
</evidence>
<organism evidence="3 4">
    <name type="scientific">Fulvimarina pelagi HTCC2506</name>
    <dbReference type="NCBI Taxonomy" id="314231"/>
    <lineage>
        <taxon>Bacteria</taxon>
        <taxon>Pseudomonadati</taxon>
        <taxon>Pseudomonadota</taxon>
        <taxon>Alphaproteobacteria</taxon>
        <taxon>Hyphomicrobiales</taxon>
        <taxon>Aurantimonadaceae</taxon>
        <taxon>Fulvimarina</taxon>
    </lineage>
</organism>
<dbReference type="Proteomes" id="UP000004310">
    <property type="component" value="Unassembled WGS sequence"/>
</dbReference>
<feature type="region of interest" description="Disordered" evidence="1">
    <location>
        <begin position="72"/>
        <end position="305"/>
    </location>
</feature>
<feature type="compositionally biased region" description="Low complexity" evidence="1">
    <location>
        <begin position="363"/>
        <end position="384"/>
    </location>
</feature>
<gene>
    <name evidence="3" type="ORF">FP2506_08391</name>
</gene>
<feature type="region of interest" description="Disordered" evidence="1">
    <location>
        <begin position="1"/>
        <end position="23"/>
    </location>
</feature>
<keyword evidence="2" id="KW-0472">Membrane</keyword>
<accession>Q0G668</accession>
<comment type="caution">
    <text evidence="3">The sequence shown here is derived from an EMBL/GenBank/DDBJ whole genome shotgun (WGS) entry which is preliminary data.</text>
</comment>
<keyword evidence="2" id="KW-0812">Transmembrane</keyword>
<feature type="compositionally biased region" description="Acidic residues" evidence="1">
    <location>
        <begin position="116"/>
        <end position="131"/>
    </location>
</feature>
<proteinExistence type="predicted"/>
<dbReference type="EMBL" id="AATP01000001">
    <property type="protein sequence ID" value="EAU42846.1"/>
    <property type="molecule type" value="Genomic_DNA"/>
</dbReference>
<feature type="compositionally biased region" description="Basic and acidic residues" evidence="1">
    <location>
        <begin position="194"/>
        <end position="203"/>
    </location>
</feature>
<protein>
    <recommendedName>
        <fullName evidence="5">CheA signal transduction histidine kinase</fullName>
    </recommendedName>
</protein>
<dbReference type="STRING" id="217511.GCA_001463845_00447"/>
<keyword evidence="4" id="KW-1185">Reference proteome</keyword>
<dbReference type="HOGENOM" id="CLU_019739_0_0_5"/>
<reference evidence="3 4" key="1">
    <citation type="journal article" date="2010" name="J. Bacteriol.">
        <title>Genome sequence of Fulvimarina pelagi HTCC2506T, a Mn(II)-oxidizing alphaproteobacterium possessing an aerobic anoxygenic photosynthetic gene cluster and Xanthorhodopsin.</title>
        <authorList>
            <person name="Kang I."/>
            <person name="Oh H.M."/>
            <person name="Lim S.I."/>
            <person name="Ferriera S."/>
            <person name="Giovannoni S.J."/>
            <person name="Cho J.C."/>
        </authorList>
    </citation>
    <scope>NUCLEOTIDE SEQUENCE [LARGE SCALE GENOMIC DNA]</scope>
    <source>
        <strain evidence="3 4">HTCC2506</strain>
    </source>
</reference>
<feature type="region of interest" description="Disordered" evidence="1">
    <location>
        <begin position="348"/>
        <end position="479"/>
    </location>
</feature>
<dbReference type="eggNOG" id="COG5373">
    <property type="taxonomic scope" value="Bacteria"/>
</dbReference>
<sequence>MADLSGVLRKTIDGLPRSTPDMRSRVYDKARAAIQRQIQVANPPLGDDVAAARLNALEEAIERTEQHYLNIENGGASLETANEPAAAQTFQREPESVPDEPPQETTPAEDTNAADGESDEHDLTATEEDYQAEVVQDRLEDASLEPSDATTSSQRAEMEHDEGERYDDPDNATHEAVHSSWGAAPGSESEADDERPHAEDAAADRGGTPAPANSNWGSEADQRYDEPASDGPFVGSGSAPVAGAGMAQPDYSRDDMHEDERGTDGDDFSLDRQGSAGDADGGSVSIPEADVSAPAYVPKSQERHGQRSGAILGILSLLVIFGGLGAAAYFYGDDISTAILGDEQPAVATLSPEDGDTPEPSAGDDAGAGTETAAAGDGAAGETEGTTRDYTQRLLPDGTEVDEGPAERQPNQFGEGTDVAAATTAEDPVSEGTSPTLSSEIGRDPEIVGGETAEGTPEADADGENTDVAAVDPGENGNVPVAQRTVFYQERTSDQPGTQETGNVVWSVVEEPPIEGQPPEPAIRAVAEIPEEDVTMTMTIRRNADPTLPASHVIELMFDTPDSFAGGNVATVQRLALKRTEQARGEPLIGVAGKISDGFFIIALNNLDQAVENNLALLEGQQWIDIPIAYASGRRALVSIEKGVPGDRAFKEAIAAWDSRT</sequence>
<evidence type="ECO:0000313" key="4">
    <source>
        <dbReference type="Proteomes" id="UP000004310"/>
    </source>
</evidence>
<dbReference type="RefSeq" id="WP_007066820.1">
    <property type="nucleotide sequence ID" value="NZ_DS022272.1"/>
</dbReference>
<evidence type="ECO:0000313" key="3">
    <source>
        <dbReference type="EMBL" id="EAU42846.1"/>
    </source>
</evidence>
<feature type="compositionally biased region" description="Basic and acidic residues" evidence="1">
    <location>
        <begin position="251"/>
        <end position="264"/>
    </location>
</feature>
<name>Q0G668_9HYPH</name>
<feature type="compositionally biased region" description="Basic and acidic residues" evidence="1">
    <location>
        <begin position="156"/>
        <end position="177"/>
    </location>
</feature>